<keyword evidence="2" id="KW-0812">Transmembrane</keyword>
<proteinExistence type="predicted"/>
<evidence type="ECO:0000259" key="3">
    <source>
        <dbReference type="Pfam" id="PF02470"/>
    </source>
</evidence>
<dbReference type="PANTHER" id="PTHR33371:SF4">
    <property type="entry name" value="INTERMEMBRANE PHOSPHOLIPID TRANSPORT SYSTEM BINDING PROTEIN MLAD"/>
    <property type="match status" value="1"/>
</dbReference>
<feature type="domain" description="Mce/MlaD" evidence="3">
    <location>
        <begin position="41"/>
        <end position="113"/>
    </location>
</feature>
<feature type="transmembrane region" description="Helical" evidence="2">
    <location>
        <begin position="12"/>
        <end position="29"/>
    </location>
</feature>
<feature type="coiled-coil region" evidence="1">
    <location>
        <begin position="262"/>
        <end position="289"/>
    </location>
</feature>
<reference evidence="4" key="1">
    <citation type="submission" date="2018-06" db="EMBL/GenBank/DDBJ databases">
        <authorList>
            <person name="Zhirakovskaya E."/>
        </authorList>
    </citation>
    <scope>NUCLEOTIDE SEQUENCE</scope>
</reference>
<organism evidence="4">
    <name type="scientific">hydrothermal vent metagenome</name>
    <dbReference type="NCBI Taxonomy" id="652676"/>
    <lineage>
        <taxon>unclassified sequences</taxon>
        <taxon>metagenomes</taxon>
        <taxon>ecological metagenomes</taxon>
    </lineage>
</organism>
<dbReference type="EMBL" id="UOGD01000114">
    <property type="protein sequence ID" value="VAX18746.1"/>
    <property type="molecule type" value="Genomic_DNA"/>
</dbReference>
<dbReference type="Pfam" id="PF02470">
    <property type="entry name" value="MlaD"/>
    <property type="match status" value="1"/>
</dbReference>
<dbReference type="AlphaFoldDB" id="A0A3B1BKC3"/>
<dbReference type="InterPro" id="IPR003399">
    <property type="entry name" value="Mce/MlaD"/>
</dbReference>
<evidence type="ECO:0000256" key="2">
    <source>
        <dbReference type="SAM" id="Phobius"/>
    </source>
</evidence>
<dbReference type="PANTHER" id="PTHR33371">
    <property type="entry name" value="INTERMEMBRANE PHOSPHOLIPID TRANSPORT SYSTEM BINDING PROTEIN MLAD-RELATED"/>
    <property type="match status" value="1"/>
</dbReference>
<name>A0A3B1BKC3_9ZZZZ</name>
<evidence type="ECO:0000313" key="4">
    <source>
        <dbReference type="EMBL" id="VAX18746.1"/>
    </source>
</evidence>
<evidence type="ECO:0000256" key="1">
    <source>
        <dbReference type="SAM" id="Coils"/>
    </source>
</evidence>
<dbReference type="InterPro" id="IPR052336">
    <property type="entry name" value="MlaD_Phospholipid_Transporter"/>
</dbReference>
<sequence>MRNERKTEIKVGLTVLLGLVVLIWVLGWAKNFSFDSKEKMVSVQFESVAGLSVGDQVSIRGIKKGYVDDIYIVNNTARVNLLLSEDTDLREDAKFSLMVLDLMGGKKIEIDPGKSSTPLDYQKIQKGYFLGDISTTMAMLGSVQDDLVDVIIEVKSSLNSLNKLLGNSEFTDDLRLSVTSLNKLIAKTDKLISDNNESINDLLNNSNELVKNSNQFIIDNKDDITKTIQNINGLMNSTDSLVMQLSKFMDDVNKGENNIGKLVNDEKIMKDLQETLTQLKELSKIVLEQLKGEGFKVDADIF</sequence>
<keyword evidence="2" id="KW-0472">Membrane</keyword>
<keyword evidence="1" id="KW-0175">Coiled coil</keyword>
<gene>
    <name evidence="4" type="ORF">MNBD_IGNAVI01-2222</name>
</gene>
<keyword evidence="2" id="KW-1133">Transmembrane helix</keyword>
<protein>
    <recommendedName>
        <fullName evidence="3">Mce/MlaD domain-containing protein</fullName>
    </recommendedName>
</protein>
<accession>A0A3B1BKC3</accession>